<name>A8GCP3_SERP5</name>
<protein>
    <submittedName>
        <fullName evidence="1">Uncharacterized protein</fullName>
    </submittedName>
</protein>
<dbReference type="AlphaFoldDB" id="A8GCP3"/>
<evidence type="ECO:0000313" key="1">
    <source>
        <dbReference type="EMBL" id="ABV40883.1"/>
    </source>
</evidence>
<dbReference type="HOGENOM" id="CLU_1905315_0_0_6"/>
<reference evidence="1" key="1">
    <citation type="submission" date="2007-09" db="EMBL/GenBank/DDBJ databases">
        <title>Complete sequence of chromosome of Serratia proteamaculans 568.</title>
        <authorList>
            <consortium name="US DOE Joint Genome Institute"/>
            <person name="Copeland A."/>
            <person name="Lucas S."/>
            <person name="Lapidus A."/>
            <person name="Barry K."/>
            <person name="Glavina del Rio T."/>
            <person name="Dalin E."/>
            <person name="Tice H."/>
            <person name="Pitluck S."/>
            <person name="Chain P."/>
            <person name="Malfatti S."/>
            <person name="Shin M."/>
            <person name="Vergez L."/>
            <person name="Schmutz J."/>
            <person name="Larimer F."/>
            <person name="Land M."/>
            <person name="Hauser L."/>
            <person name="Kyrpides N."/>
            <person name="Kim E."/>
            <person name="Taghavi S."/>
            <person name="Newman L."/>
            <person name="Vangronsveld J."/>
            <person name="van der Lelie D."/>
            <person name="Richardson P."/>
        </authorList>
    </citation>
    <scope>NUCLEOTIDE SEQUENCE [LARGE SCALE GENOMIC DNA]</scope>
    <source>
        <strain evidence="1">568</strain>
    </source>
</reference>
<organism evidence="1">
    <name type="scientific">Serratia proteamaculans (strain 568)</name>
    <dbReference type="NCBI Taxonomy" id="399741"/>
    <lineage>
        <taxon>Bacteria</taxon>
        <taxon>Pseudomonadati</taxon>
        <taxon>Pseudomonadota</taxon>
        <taxon>Gammaproteobacteria</taxon>
        <taxon>Enterobacterales</taxon>
        <taxon>Yersiniaceae</taxon>
        <taxon>Serratia</taxon>
    </lineage>
</organism>
<proteinExistence type="predicted"/>
<accession>A8GCP3</accession>
<sequence>MKHPSGYSLIRHYLRHYPHSLRQQYYCVLLIKRHFQKNLMPIFPVCISCRTTGFCLSADLFGDIVMPFPSYRILKQLRQSVFFSWQTLHSILRVLGTLLTLAVRLWLMLQPGGTPFPPAPKSATSPRPGRTRT</sequence>
<gene>
    <name evidence="1" type="ordered locus">Spro_1779</name>
</gene>
<dbReference type="EMBL" id="CP000826">
    <property type="protein sequence ID" value="ABV40883.1"/>
    <property type="molecule type" value="Genomic_DNA"/>
</dbReference>
<dbReference type="KEGG" id="spe:Spro_1779"/>